<dbReference type="Pfam" id="PF07610">
    <property type="entry name" value="DUF1573"/>
    <property type="match status" value="1"/>
</dbReference>
<name>A0A2M7XCU3_9BACT</name>
<comment type="caution">
    <text evidence="1">The sequence shown here is derived from an EMBL/GenBank/DDBJ whole genome shotgun (WGS) entry which is preliminary data.</text>
</comment>
<evidence type="ECO:0008006" key="3">
    <source>
        <dbReference type="Google" id="ProtNLM"/>
    </source>
</evidence>
<gene>
    <name evidence="1" type="ORF">CO174_01790</name>
</gene>
<dbReference type="EMBL" id="PFWU01000022">
    <property type="protein sequence ID" value="PJA45704.1"/>
    <property type="molecule type" value="Genomic_DNA"/>
</dbReference>
<protein>
    <recommendedName>
        <fullName evidence="3">DUF1573 domain-containing protein</fullName>
    </recommendedName>
</protein>
<dbReference type="PANTHER" id="PTHR37833">
    <property type="entry name" value="LIPOPROTEIN-RELATED"/>
    <property type="match status" value="1"/>
</dbReference>
<organism evidence="1 2">
    <name type="scientific">Candidatus Uhrbacteria bacterium CG_4_9_14_3_um_filter_50_9</name>
    <dbReference type="NCBI Taxonomy" id="1975035"/>
    <lineage>
        <taxon>Bacteria</taxon>
        <taxon>Candidatus Uhriibacteriota</taxon>
    </lineage>
</organism>
<proteinExistence type="predicted"/>
<evidence type="ECO:0000313" key="2">
    <source>
        <dbReference type="Proteomes" id="UP000229385"/>
    </source>
</evidence>
<dbReference type="Proteomes" id="UP000229385">
    <property type="component" value="Unassembled WGS sequence"/>
</dbReference>
<reference evidence="2" key="1">
    <citation type="submission" date="2017-09" db="EMBL/GenBank/DDBJ databases">
        <title>Depth-based differentiation of microbial function through sediment-hosted aquifers and enrichment of novel symbionts in the deep terrestrial subsurface.</title>
        <authorList>
            <person name="Probst A.J."/>
            <person name="Ladd B."/>
            <person name="Jarett J.K."/>
            <person name="Geller-Mcgrath D.E."/>
            <person name="Sieber C.M.K."/>
            <person name="Emerson J.B."/>
            <person name="Anantharaman K."/>
            <person name="Thomas B.C."/>
            <person name="Malmstrom R."/>
            <person name="Stieglmeier M."/>
            <person name="Klingl A."/>
            <person name="Woyke T."/>
            <person name="Ryan C.M."/>
            <person name="Banfield J.F."/>
        </authorList>
    </citation>
    <scope>NUCLEOTIDE SEQUENCE [LARGE SCALE GENOMIC DNA]</scope>
</reference>
<dbReference type="InterPro" id="IPR013783">
    <property type="entry name" value="Ig-like_fold"/>
</dbReference>
<dbReference type="PANTHER" id="PTHR37833:SF1">
    <property type="entry name" value="SIGNAL PEPTIDE PROTEIN"/>
    <property type="match status" value="1"/>
</dbReference>
<dbReference type="Gene3D" id="2.60.40.10">
    <property type="entry name" value="Immunoglobulins"/>
    <property type="match status" value="1"/>
</dbReference>
<dbReference type="InterPro" id="IPR011467">
    <property type="entry name" value="DUF1573"/>
</dbReference>
<evidence type="ECO:0000313" key="1">
    <source>
        <dbReference type="EMBL" id="PJA45704.1"/>
    </source>
</evidence>
<dbReference type="AlphaFoldDB" id="A0A2M7XCU3"/>
<accession>A0A2M7XCU3</accession>
<sequence>MKKKSNNYLWGILIGLVVLIGIAVFSSSAALIDPIEDAELTISDMTWDFGDIPMSEGVATQSISLTNDTDQTITVTGMETSCMCTTAQIVHADGSKSGLKGMVGHGGSSNLSETIQAGEVATLFVNFDPNAHGPSATGPITRNVMLRTNSQSQPVIELTFSGNVIK</sequence>